<evidence type="ECO:0000313" key="2">
    <source>
        <dbReference type="Proteomes" id="UP001470230"/>
    </source>
</evidence>
<dbReference type="Proteomes" id="UP001470230">
    <property type="component" value="Unassembled WGS sequence"/>
</dbReference>
<proteinExistence type="predicted"/>
<organism evidence="1 2">
    <name type="scientific">Tritrichomonas musculus</name>
    <dbReference type="NCBI Taxonomy" id="1915356"/>
    <lineage>
        <taxon>Eukaryota</taxon>
        <taxon>Metamonada</taxon>
        <taxon>Parabasalia</taxon>
        <taxon>Tritrichomonadida</taxon>
        <taxon>Tritrichomonadidae</taxon>
        <taxon>Tritrichomonas</taxon>
    </lineage>
</organism>
<accession>A0ABR2L3I4</accession>
<reference evidence="1 2" key="1">
    <citation type="submission" date="2024-04" db="EMBL/GenBank/DDBJ databases">
        <title>Tritrichomonas musculus Genome.</title>
        <authorList>
            <person name="Alves-Ferreira E."/>
            <person name="Grigg M."/>
            <person name="Lorenzi H."/>
            <person name="Galac M."/>
        </authorList>
    </citation>
    <scope>NUCLEOTIDE SEQUENCE [LARGE SCALE GENOMIC DNA]</scope>
    <source>
        <strain evidence="1 2">EAF2021</strain>
    </source>
</reference>
<sequence>MTTERHLKRNEELEEIECWKQLTSVYSEHANLKVLRKIVSEVVKVTGIRLKREQYRKKKGYVEYLQEHWEVAKRIALGITIDAEDIKQGPLAQKHQKHQEIQEDDINTIIQHQQMLTQQVTDKQNQYLQIPQTQPLQIQVSQYNNHQSQNDEFQSGLSNVENTSNKDYDFNGILDENMYDFFDFNVRSDDDFYF</sequence>
<comment type="caution">
    <text evidence="1">The sequence shown here is derived from an EMBL/GenBank/DDBJ whole genome shotgun (WGS) entry which is preliminary data.</text>
</comment>
<evidence type="ECO:0000313" key="1">
    <source>
        <dbReference type="EMBL" id="KAK8897922.1"/>
    </source>
</evidence>
<dbReference type="EMBL" id="JAPFFF010000001">
    <property type="protein sequence ID" value="KAK8897922.1"/>
    <property type="molecule type" value="Genomic_DNA"/>
</dbReference>
<keyword evidence="2" id="KW-1185">Reference proteome</keyword>
<protein>
    <submittedName>
        <fullName evidence="1">Uncharacterized protein</fullName>
    </submittedName>
</protein>
<name>A0ABR2L3I4_9EUKA</name>
<gene>
    <name evidence="1" type="ORF">M9Y10_000155</name>
</gene>